<dbReference type="Proteomes" id="UP000245839">
    <property type="component" value="Unassembled WGS sequence"/>
</dbReference>
<dbReference type="EMBL" id="UETC01000002">
    <property type="protein sequence ID" value="SSA41731.1"/>
    <property type="molecule type" value="Genomic_DNA"/>
</dbReference>
<name>A0A2Y9AAW0_9RHOB</name>
<feature type="transmembrane region" description="Helical" evidence="2">
    <location>
        <begin position="296"/>
        <end position="316"/>
    </location>
</feature>
<evidence type="ECO:0000313" key="4">
    <source>
        <dbReference type="EMBL" id="SSA41731.1"/>
    </source>
</evidence>
<sequence>MGPIDATLRCLARPFSWSGRAAPSEYWWFTLVYWIFGSAVWLGLLWPFLELAWLEAQGMPQRIDPVLMRDRLIMLGWATVLGTWPMLNALAVAVRRPHDTDRSGWWYWIQLVPFVGWLILLVLLILPGDPGRNANGKPPGGGSGYAPGEVGRPADVRAQDPPPLDPSLRAPVEMGPLRVTLSCLAAPFTWSGRAGPGEYWWFTLVSVSASILALTYLAWPVFAEIDAWEAAMQAEQDRAYKEIRAVQPIPFPDLRPAFEQNLIGWIAFLLLCVPVGLSSCAVTVRRLHDTDHSGWWYWIALVPVVGVIFLIVPLAAPGQMHRNRFGPGRSVRREASIRGSDLPVVPRDPLSELRGADALRALRQSRMEGGS</sequence>
<dbReference type="GO" id="GO:0005886">
    <property type="term" value="C:plasma membrane"/>
    <property type="evidence" value="ECO:0007669"/>
    <property type="project" value="TreeGrafter"/>
</dbReference>
<dbReference type="PANTHER" id="PTHR34980">
    <property type="entry name" value="INNER MEMBRANE PROTEIN-RELATED-RELATED"/>
    <property type="match status" value="1"/>
</dbReference>
<feature type="transmembrane region" description="Helical" evidence="2">
    <location>
        <begin position="262"/>
        <end position="284"/>
    </location>
</feature>
<feature type="transmembrane region" description="Helical" evidence="2">
    <location>
        <begin position="72"/>
        <end position="93"/>
    </location>
</feature>
<dbReference type="PANTHER" id="PTHR34980:SF2">
    <property type="entry name" value="INNER MEMBRANE PROTEIN YHAH-RELATED"/>
    <property type="match status" value="1"/>
</dbReference>
<dbReference type="InterPro" id="IPR008523">
    <property type="entry name" value="DUF805"/>
</dbReference>
<keyword evidence="2" id="KW-0812">Transmembrane</keyword>
<proteinExistence type="predicted"/>
<reference evidence="4 6" key="1">
    <citation type="submission" date="2016-10" db="EMBL/GenBank/DDBJ databases">
        <authorList>
            <person name="Cai Z."/>
        </authorList>
    </citation>
    <scope>NUCLEOTIDE SEQUENCE [LARGE SCALE GENOMIC DNA]</scope>
    <source>
        <strain evidence="4 6">DSM 25227</strain>
    </source>
</reference>
<gene>
    <name evidence="3" type="ORF">BCF38_102572</name>
    <name evidence="4" type="ORF">SAMN05421539_102572</name>
</gene>
<feature type="transmembrane region" description="Helical" evidence="2">
    <location>
        <begin position="105"/>
        <end position="126"/>
    </location>
</feature>
<organism evidence="4 6">
    <name type="scientific">Jannaschia seohaensis</name>
    <dbReference type="NCBI Taxonomy" id="475081"/>
    <lineage>
        <taxon>Bacteria</taxon>
        <taxon>Pseudomonadati</taxon>
        <taxon>Pseudomonadota</taxon>
        <taxon>Alphaproteobacteria</taxon>
        <taxon>Rhodobacterales</taxon>
        <taxon>Roseobacteraceae</taxon>
        <taxon>Jannaschia</taxon>
    </lineage>
</organism>
<dbReference type="EMBL" id="QGDJ01000002">
    <property type="protein sequence ID" value="PWJ21321.1"/>
    <property type="molecule type" value="Genomic_DNA"/>
</dbReference>
<feature type="region of interest" description="Disordered" evidence="1">
    <location>
        <begin position="135"/>
        <end position="165"/>
    </location>
</feature>
<keyword evidence="2" id="KW-1133">Transmembrane helix</keyword>
<evidence type="ECO:0000313" key="5">
    <source>
        <dbReference type="Proteomes" id="UP000245839"/>
    </source>
</evidence>
<evidence type="ECO:0000313" key="6">
    <source>
        <dbReference type="Proteomes" id="UP000251571"/>
    </source>
</evidence>
<feature type="transmembrane region" description="Helical" evidence="2">
    <location>
        <begin position="199"/>
        <end position="219"/>
    </location>
</feature>
<dbReference type="Proteomes" id="UP000251571">
    <property type="component" value="Unassembled WGS sequence"/>
</dbReference>
<dbReference type="Pfam" id="PF05656">
    <property type="entry name" value="DUF805"/>
    <property type="match status" value="2"/>
</dbReference>
<evidence type="ECO:0000256" key="1">
    <source>
        <dbReference type="SAM" id="MobiDB-lite"/>
    </source>
</evidence>
<accession>A0A2Y9AAW0</accession>
<dbReference type="AlphaFoldDB" id="A0A2Y9AAW0"/>
<keyword evidence="2" id="KW-0472">Membrane</keyword>
<feature type="transmembrane region" description="Helical" evidence="2">
    <location>
        <begin position="26"/>
        <end position="51"/>
    </location>
</feature>
<keyword evidence="5" id="KW-1185">Reference proteome</keyword>
<reference evidence="3 5" key="2">
    <citation type="submission" date="2018-03" db="EMBL/GenBank/DDBJ databases">
        <title>Genomic Encyclopedia of Archaeal and Bacterial Type Strains, Phase II (KMG-II): from individual species to whole genera.</title>
        <authorList>
            <person name="Goeker M."/>
        </authorList>
    </citation>
    <scope>NUCLEOTIDE SEQUENCE [LARGE SCALE GENOMIC DNA]</scope>
    <source>
        <strain evidence="3 5">DSM 25227</strain>
    </source>
</reference>
<dbReference type="RefSeq" id="WP_170125331.1">
    <property type="nucleotide sequence ID" value="NZ_QGDJ01000002.1"/>
</dbReference>
<evidence type="ECO:0000313" key="3">
    <source>
        <dbReference type="EMBL" id="PWJ21321.1"/>
    </source>
</evidence>
<protein>
    <submittedName>
        <fullName evidence="3">Uncharacterized membrane protein YhaH (DUF805 family)</fullName>
    </submittedName>
    <submittedName>
        <fullName evidence="4">Uncharacterized membrane protein YhaH, DUF805 family</fullName>
    </submittedName>
</protein>
<evidence type="ECO:0000256" key="2">
    <source>
        <dbReference type="SAM" id="Phobius"/>
    </source>
</evidence>